<dbReference type="Gene3D" id="3.10.560.10">
    <property type="entry name" value="Outer membrane lipoprotein wza domain like"/>
    <property type="match status" value="1"/>
</dbReference>
<proteinExistence type="predicted"/>
<dbReference type="AlphaFoldDB" id="H3ZAW7"/>
<accession>H3ZAW7</accession>
<dbReference type="RefSeq" id="WP_008949491.1">
    <property type="nucleotide sequence ID" value="NZ_AHTH01000005.1"/>
</dbReference>
<protein>
    <submittedName>
        <fullName evidence="4">Uncharacterized protein</fullName>
    </submittedName>
</protein>
<evidence type="ECO:0000259" key="3">
    <source>
        <dbReference type="Pfam" id="PF20616"/>
    </source>
</evidence>
<dbReference type="Pfam" id="PF20616">
    <property type="entry name" value="Caps_syn_GfcC_N"/>
    <property type="match status" value="1"/>
</dbReference>
<reference evidence="4 5" key="1">
    <citation type="journal article" date="2012" name="J. Bacteriol.">
        <title>Genome Sequence of Extracellular-Protease-Producing Alishewanella jeotgali Isolated from Traditional Korean Fermented Seafood.</title>
        <authorList>
            <person name="Jung J."/>
            <person name="Chun J."/>
            <person name="Park W."/>
        </authorList>
    </citation>
    <scope>NUCLEOTIDE SEQUENCE [LARGE SCALE GENOMIC DNA]</scope>
    <source>
        <strain evidence="4 5">KCTC 22429</strain>
    </source>
</reference>
<feature type="domain" description="Capsule biosynthesis GfcC-like N-terminal" evidence="3">
    <location>
        <begin position="31"/>
        <end position="149"/>
    </location>
</feature>
<feature type="chain" id="PRO_5003590967" evidence="1">
    <location>
        <begin position="24"/>
        <end position="250"/>
    </location>
</feature>
<dbReference type="Proteomes" id="UP000012046">
    <property type="component" value="Unassembled WGS sequence"/>
</dbReference>
<evidence type="ECO:0000259" key="2">
    <source>
        <dbReference type="Pfam" id="PF06251"/>
    </source>
</evidence>
<evidence type="ECO:0000313" key="5">
    <source>
        <dbReference type="Proteomes" id="UP000012046"/>
    </source>
</evidence>
<dbReference type="STRING" id="1129374.AJE_02351"/>
<feature type="signal peptide" evidence="1">
    <location>
        <begin position="1"/>
        <end position="23"/>
    </location>
</feature>
<feature type="domain" description="Capsule biosynthesis GfcC-like C-terminal" evidence="2">
    <location>
        <begin position="169"/>
        <end position="249"/>
    </location>
</feature>
<dbReference type="InterPro" id="IPR010425">
    <property type="entry name" value="Caps_synth_GfcC-like_C"/>
</dbReference>
<comment type="caution">
    <text evidence="4">The sequence shown here is derived from an EMBL/GenBank/DDBJ whole genome shotgun (WGS) entry which is preliminary data.</text>
</comment>
<organism evidence="4 5">
    <name type="scientific">Alishewanella jeotgali KCTC 22429</name>
    <dbReference type="NCBI Taxonomy" id="1129374"/>
    <lineage>
        <taxon>Bacteria</taxon>
        <taxon>Pseudomonadati</taxon>
        <taxon>Pseudomonadota</taxon>
        <taxon>Gammaproteobacteria</taxon>
        <taxon>Alteromonadales</taxon>
        <taxon>Alteromonadaceae</taxon>
        <taxon>Alishewanella</taxon>
    </lineage>
</organism>
<dbReference type="Pfam" id="PF06251">
    <property type="entry name" value="Caps_syn_GfcC_C"/>
    <property type="match status" value="1"/>
</dbReference>
<gene>
    <name evidence="4" type="ORF">AJE_02351</name>
</gene>
<keyword evidence="1" id="KW-0732">Signal</keyword>
<evidence type="ECO:0000256" key="1">
    <source>
        <dbReference type="SAM" id="SignalP"/>
    </source>
</evidence>
<name>H3ZAW7_9ALTE</name>
<dbReference type="eggNOG" id="ENOG5032UE1">
    <property type="taxonomic scope" value="Bacteria"/>
</dbReference>
<keyword evidence="5" id="KW-1185">Reference proteome</keyword>
<dbReference type="EMBL" id="AHTH01000005">
    <property type="protein sequence ID" value="EHR42081.1"/>
    <property type="molecule type" value="Genomic_DNA"/>
</dbReference>
<evidence type="ECO:0000313" key="4">
    <source>
        <dbReference type="EMBL" id="EHR42081.1"/>
    </source>
</evidence>
<dbReference type="InterPro" id="IPR046459">
    <property type="entry name" value="Caps_syn_GfcC_N"/>
</dbReference>
<sequence>MKALFKQILLVVFVASWCVAGYAADTPAAKVVVVVNGKTQQFVTSPRLVDVLAPVAFDQPWYWPASKLFRANTSEPELKKQQTLLLLQQLIEKASSSNQVSLQVLASEIAAWQVAQRVSIKIDYERARVQLAFNPRFEAGHYQLLLQPRPNDVLFFGALSRSTNLDHRSATPLQYYLNDLPFSKNADRQNLYIIQPHGQVVRVTWQQLREQHIEVIPGAMVFVPFRTSWFSGDFARLNQQILALAVNRVI</sequence>
<dbReference type="PATRIC" id="fig|1129374.4.peg.476"/>